<proteinExistence type="predicted"/>
<dbReference type="Gene3D" id="2.60.120.200">
    <property type="match status" value="1"/>
</dbReference>
<feature type="domain" description="TSP C-terminal" evidence="2">
    <location>
        <begin position="20"/>
        <end position="222"/>
    </location>
</feature>
<accession>A0ABQ1I5K5</accession>
<evidence type="ECO:0000313" key="4">
    <source>
        <dbReference type="Proteomes" id="UP000651977"/>
    </source>
</evidence>
<evidence type="ECO:0000313" key="3">
    <source>
        <dbReference type="EMBL" id="GGB18989.1"/>
    </source>
</evidence>
<dbReference type="InterPro" id="IPR008859">
    <property type="entry name" value="Thrombospondin_C"/>
</dbReference>
<gene>
    <name evidence="3" type="ORF">GCM10007414_35510</name>
</gene>
<protein>
    <recommendedName>
        <fullName evidence="2">TSP C-terminal domain-containing protein</fullName>
    </recommendedName>
</protein>
<keyword evidence="1" id="KW-0732">Signal</keyword>
<dbReference type="PROSITE" id="PS51236">
    <property type="entry name" value="TSP_CTER"/>
    <property type="match status" value="1"/>
</dbReference>
<evidence type="ECO:0000259" key="2">
    <source>
        <dbReference type="PROSITE" id="PS51236"/>
    </source>
</evidence>
<name>A0ABQ1I5K5_9ALTE</name>
<dbReference type="Proteomes" id="UP000651977">
    <property type="component" value="Unassembled WGS sequence"/>
</dbReference>
<feature type="signal peptide" evidence="1">
    <location>
        <begin position="1"/>
        <end position="22"/>
    </location>
</feature>
<dbReference type="SUPFAM" id="SSF49899">
    <property type="entry name" value="Concanavalin A-like lectins/glucanases"/>
    <property type="match status" value="1"/>
</dbReference>
<dbReference type="Pfam" id="PF05735">
    <property type="entry name" value="TSP_C"/>
    <property type="match status" value="1"/>
</dbReference>
<feature type="chain" id="PRO_5045868457" description="TSP C-terminal domain-containing protein" evidence="1">
    <location>
        <begin position="23"/>
        <end position="249"/>
    </location>
</feature>
<reference evidence="4" key="1">
    <citation type="journal article" date="2019" name="Int. J. Syst. Evol. Microbiol.">
        <title>The Global Catalogue of Microorganisms (GCM) 10K type strain sequencing project: providing services to taxonomists for standard genome sequencing and annotation.</title>
        <authorList>
            <consortium name="The Broad Institute Genomics Platform"/>
            <consortium name="The Broad Institute Genome Sequencing Center for Infectious Disease"/>
            <person name="Wu L."/>
            <person name="Ma J."/>
        </authorList>
    </citation>
    <scope>NUCLEOTIDE SEQUENCE [LARGE SCALE GENOMIC DNA]</scope>
    <source>
        <strain evidence="4">CGMCC 1.10131</strain>
    </source>
</reference>
<sequence>MKKYLALSALLGLQLSSFSAMATPISVDLSSWSSEGQGDWQVQSGNDAVRQSINGSPTVFFNSSLSALDAAISGTISVRTSSDDDFIGFVLGYQSGELNSASADFWLVDWKQSAQIEAPRGLALSHVTGTQDYWRHTGSVNEIARGATLGSTGWADFASYDFDLVYTSSLLQVLVNGNLELSVTAAQAGVAEFADGAFGFYNYSQSDVLYSGVIEQAAEDVAVSVSETTSIPLFALALAGLFGLRRKTK</sequence>
<organism evidence="3 4">
    <name type="scientific">Agarivorans gilvus</name>
    <dbReference type="NCBI Taxonomy" id="680279"/>
    <lineage>
        <taxon>Bacteria</taxon>
        <taxon>Pseudomonadati</taxon>
        <taxon>Pseudomonadota</taxon>
        <taxon>Gammaproteobacteria</taxon>
        <taxon>Alteromonadales</taxon>
        <taxon>Alteromonadaceae</taxon>
        <taxon>Agarivorans</taxon>
    </lineage>
</organism>
<dbReference type="InterPro" id="IPR013320">
    <property type="entry name" value="ConA-like_dom_sf"/>
</dbReference>
<keyword evidence="4" id="KW-1185">Reference proteome</keyword>
<comment type="caution">
    <text evidence="3">The sequence shown here is derived from an EMBL/GenBank/DDBJ whole genome shotgun (WGS) entry which is preliminary data.</text>
</comment>
<evidence type="ECO:0000256" key="1">
    <source>
        <dbReference type="SAM" id="SignalP"/>
    </source>
</evidence>
<dbReference type="RefSeq" id="WP_055732652.1">
    <property type="nucleotide sequence ID" value="NZ_BMDY01000028.1"/>
</dbReference>
<dbReference type="EMBL" id="BMDY01000028">
    <property type="protein sequence ID" value="GGB18989.1"/>
    <property type="molecule type" value="Genomic_DNA"/>
</dbReference>